<dbReference type="InterPro" id="IPR000568">
    <property type="entry name" value="ATP_synth_F0_asu"/>
</dbReference>
<evidence type="ECO:0000313" key="15">
    <source>
        <dbReference type="Proteomes" id="UP000231632"/>
    </source>
</evidence>
<dbReference type="GO" id="GO:0042777">
    <property type="term" value="P:proton motive force-driven plasma membrane ATP synthesis"/>
    <property type="evidence" value="ECO:0007669"/>
    <property type="project" value="TreeGrafter"/>
</dbReference>
<feature type="transmembrane region" description="Helical" evidence="12">
    <location>
        <begin position="35"/>
        <end position="53"/>
    </location>
</feature>
<comment type="subcellular location">
    <subcellularLocation>
        <location evidence="12 13">Cell membrane</location>
        <topology evidence="12 13">Multi-pass membrane protein</topology>
    </subcellularLocation>
    <subcellularLocation>
        <location evidence="1">Membrane</location>
        <topology evidence="1">Multi-pass membrane protein</topology>
    </subcellularLocation>
</comment>
<evidence type="ECO:0000256" key="6">
    <source>
        <dbReference type="ARBA" id="ARBA00022692"/>
    </source>
</evidence>
<dbReference type="FunFam" id="1.20.120.220:FF:000002">
    <property type="entry name" value="ATP synthase subunit a"/>
    <property type="match status" value="1"/>
</dbReference>
<dbReference type="PANTHER" id="PTHR42823">
    <property type="entry name" value="ATP SYNTHASE SUBUNIT A, CHLOROPLASTIC"/>
    <property type="match status" value="1"/>
</dbReference>
<feature type="transmembrane region" description="Helical" evidence="12">
    <location>
        <begin position="90"/>
        <end position="116"/>
    </location>
</feature>
<reference evidence="14 15" key="1">
    <citation type="journal article" date="2017" name="Arch. Microbiol.">
        <title>Mariprofundus micogutta sp. nov., a novel iron-oxidizing zetaproteobacterium isolated from a deep-sea hydrothermal field at the Bayonnaise knoll of the Izu-Ogasawara arc, and a description of Mariprofundales ord. nov. and Zetaproteobacteria classis nov.</title>
        <authorList>
            <person name="Makita H."/>
            <person name="Tanaka E."/>
            <person name="Mitsunobu S."/>
            <person name="Miyazaki M."/>
            <person name="Nunoura T."/>
            <person name="Uematsu K."/>
            <person name="Takaki Y."/>
            <person name="Nishi S."/>
            <person name="Shimamura S."/>
            <person name="Takai K."/>
        </authorList>
    </citation>
    <scope>NUCLEOTIDE SEQUENCE [LARGE SCALE GENOMIC DNA]</scope>
    <source>
        <strain evidence="14 15">ET2</strain>
    </source>
</reference>
<keyword evidence="3 12" id="KW-0813">Transport</keyword>
<evidence type="ECO:0000256" key="4">
    <source>
        <dbReference type="ARBA" id="ARBA00022475"/>
    </source>
</evidence>
<comment type="function">
    <text evidence="12 13">Key component of the proton channel; it plays a direct role in the translocation of protons across the membrane.</text>
</comment>
<evidence type="ECO:0000313" key="14">
    <source>
        <dbReference type="EMBL" id="GAV20849.1"/>
    </source>
</evidence>
<dbReference type="EMBL" id="BDFD01000016">
    <property type="protein sequence ID" value="GAV20849.1"/>
    <property type="molecule type" value="Genomic_DNA"/>
</dbReference>
<evidence type="ECO:0000256" key="9">
    <source>
        <dbReference type="ARBA" id="ARBA00023065"/>
    </source>
</evidence>
<dbReference type="PANTHER" id="PTHR42823:SF3">
    <property type="entry name" value="ATP SYNTHASE SUBUNIT A, CHLOROPLASTIC"/>
    <property type="match status" value="1"/>
</dbReference>
<proteinExistence type="inferred from homology"/>
<evidence type="ECO:0000256" key="2">
    <source>
        <dbReference type="ARBA" id="ARBA00006810"/>
    </source>
</evidence>
<dbReference type="Proteomes" id="UP000231632">
    <property type="component" value="Unassembled WGS sequence"/>
</dbReference>
<dbReference type="Gene3D" id="1.20.120.220">
    <property type="entry name" value="ATP synthase, F0 complex, subunit A"/>
    <property type="match status" value="1"/>
</dbReference>
<dbReference type="AlphaFoldDB" id="A0A1L8CPU4"/>
<evidence type="ECO:0000256" key="7">
    <source>
        <dbReference type="ARBA" id="ARBA00022781"/>
    </source>
</evidence>
<dbReference type="Pfam" id="PF00119">
    <property type="entry name" value="ATP-synt_A"/>
    <property type="match status" value="1"/>
</dbReference>
<evidence type="ECO:0000256" key="11">
    <source>
        <dbReference type="ARBA" id="ARBA00023310"/>
    </source>
</evidence>
<feature type="transmembrane region" description="Helical" evidence="12">
    <location>
        <begin position="215"/>
        <end position="238"/>
    </location>
</feature>
<keyword evidence="10 12" id="KW-0472">Membrane</keyword>
<keyword evidence="6 12" id="KW-0812">Transmembrane</keyword>
<dbReference type="STRING" id="1921010.MMIC_P1824"/>
<name>A0A1L8CPU4_9PROT</name>
<evidence type="ECO:0000256" key="8">
    <source>
        <dbReference type="ARBA" id="ARBA00022989"/>
    </source>
</evidence>
<comment type="similarity">
    <text evidence="2 12 13">Belongs to the ATPase A chain family.</text>
</comment>
<evidence type="ECO:0000256" key="13">
    <source>
        <dbReference type="RuleBase" id="RU000483"/>
    </source>
</evidence>
<feature type="transmembrane region" description="Helical" evidence="12">
    <location>
        <begin position="244"/>
        <end position="267"/>
    </location>
</feature>
<organism evidence="14 15">
    <name type="scientific">Mariprofundus micogutta</name>
    <dbReference type="NCBI Taxonomy" id="1921010"/>
    <lineage>
        <taxon>Bacteria</taxon>
        <taxon>Pseudomonadati</taxon>
        <taxon>Pseudomonadota</taxon>
        <taxon>Candidatius Mariprofundia</taxon>
        <taxon>Mariprofundales</taxon>
        <taxon>Mariprofundaceae</taxon>
        <taxon>Mariprofundus</taxon>
    </lineage>
</organism>
<keyword evidence="11 12" id="KW-0066">ATP synthesis</keyword>
<dbReference type="InterPro" id="IPR045082">
    <property type="entry name" value="ATP_syn_F0_a_bact/chloroplast"/>
</dbReference>
<dbReference type="HAMAP" id="MF_01393">
    <property type="entry name" value="ATP_synth_a_bact"/>
    <property type="match status" value="1"/>
</dbReference>
<dbReference type="RefSeq" id="WP_072660150.1">
    <property type="nucleotide sequence ID" value="NZ_BDFD01000016.1"/>
</dbReference>
<evidence type="ECO:0000256" key="10">
    <source>
        <dbReference type="ARBA" id="ARBA00023136"/>
    </source>
</evidence>
<feature type="transmembrane region" description="Helical" evidence="12">
    <location>
        <begin position="136"/>
        <end position="155"/>
    </location>
</feature>
<dbReference type="GO" id="GO:0005886">
    <property type="term" value="C:plasma membrane"/>
    <property type="evidence" value="ECO:0007669"/>
    <property type="project" value="UniProtKB-SubCell"/>
</dbReference>
<dbReference type="GO" id="GO:0046933">
    <property type="term" value="F:proton-transporting ATP synthase activity, rotational mechanism"/>
    <property type="evidence" value="ECO:0007669"/>
    <property type="project" value="UniProtKB-UniRule"/>
</dbReference>
<keyword evidence="15" id="KW-1185">Reference proteome</keyword>
<gene>
    <name evidence="12" type="primary">atpB</name>
    <name evidence="14" type="ORF">MMIC_P1824</name>
</gene>
<evidence type="ECO:0000256" key="5">
    <source>
        <dbReference type="ARBA" id="ARBA00022547"/>
    </source>
</evidence>
<keyword evidence="5 12" id="KW-0138">CF(0)</keyword>
<dbReference type="NCBIfam" id="TIGR01131">
    <property type="entry name" value="ATP_synt_6_or_A"/>
    <property type="match status" value="1"/>
</dbReference>
<comment type="caution">
    <text evidence="14">The sequence shown here is derived from an EMBL/GenBank/DDBJ whole genome shotgun (WGS) entry which is preliminary data.</text>
</comment>
<evidence type="ECO:0000256" key="12">
    <source>
        <dbReference type="HAMAP-Rule" id="MF_01393"/>
    </source>
</evidence>
<protein>
    <recommendedName>
        <fullName evidence="12 13">ATP synthase subunit a</fullName>
    </recommendedName>
    <alternativeName>
        <fullName evidence="12">ATP synthase F0 sector subunit a</fullName>
    </alternativeName>
    <alternativeName>
        <fullName evidence="12">F-ATPase subunit 6</fullName>
    </alternativeName>
</protein>
<evidence type="ECO:0000256" key="1">
    <source>
        <dbReference type="ARBA" id="ARBA00004141"/>
    </source>
</evidence>
<keyword evidence="7 12" id="KW-0375">Hydrogen ion transport</keyword>
<dbReference type="InterPro" id="IPR023011">
    <property type="entry name" value="ATP_synth_F0_asu_AS"/>
</dbReference>
<sequence length="274" mass="30164">MADQSHGDGGIAGHLQYWTLKIDESNPFMQIHLDTMLVTIVVAAGMFIFALWLKGRLVEGAPSGAQNFMESVVGFIDQTVKDNFPVHNPLIAPLAFTVFCFIALINTIDILPAFLLGNIAHLFGVEHFRPVPTNDLNLPAAMAVSVFALVLYYEFKLKPVHFCKELVMEPFTSLVPGFLKPIVMPINLILKLVEEVAKPLSLSFRLFGNMFAGEVIFLLIAFLLLGGGAVSMAAGFFVGLAWTAFHLFIGLLQAFIFMILTVVYLSIAHQPVEH</sequence>
<keyword evidence="9 12" id="KW-0406">Ion transport</keyword>
<dbReference type="CDD" id="cd00310">
    <property type="entry name" value="ATP-synt_Fo_a_6"/>
    <property type="match status" value="1"/>
</dbReference>
<dbReference type="OrthoDB" id="9789241at2"/>
<keyword evidence="8 12" id="KW-1133">Transmembrane helix</keyword>
<dbReference type="PROSITE" id="PS00449">
    <property type="entry name" value="ATPASE_A"/>
    <property type="match status" value="1"/>
</dbReference>
<dbReference type="GO" id="GO:0045259">
    <property type="term" value="C:proton-transporting ATP synthase complex"/>
    <property type="evidence" value="ECO:0007669"/>
    <property type="project" value="UniProtKB-KW"/>
</dbReference>
<accession>A0A1L8CPU4</accession>
<keyword evidence="4 12" id="KW-1003">Cell membrane</keyword>
<dbReference type="SUPFAM" id="SSF81336">
    <property type="entry name" value="F1F0 ATP synthase subunit A"/>
    <property type="match status" value="1"/>
</dbReference>
<dbReference type="InterPro" id="IPR035908">
    <property type="entry name" value="F0_ATP_A_sf"/>
</dbReference>
<evidence type="ECO:0000256" key="3">
    <source>
        <dbReference type="ARBA" id="ARBA00022448"/>
    </source>
</evidence>